<dbReference type="EMBL" id="JAGKQM010000018">
    <property type="protein sequence ID" value="KAH0865880.1"/>
    <property type="molecule type" value="Genomic_DNA"/>
</dbReference>
<name>A0ABQ7YCI1_BRANA</name>
<organism evidence="3 4">
    <name type="scientific">Brassica napus</name>
    <name type="common">Rape</name>
    <dbReference type="NCBI Taxonomy" id="3708"/>
    <lineage>
        <taxon>Eukaryota</taxon>
        <taxon>Viridiplantae</taxon>
        <taxon>Streptophyta</taxon>
        <taxon>Embryophyta</taxon>
        <taxon>Tracheophyta</taxon>
        <taxon>Spermatophyta</taxon>
        <taxon>Magnoliopsida</taxon>
        <taxon>eudicotyledons</taxon>
        <taxon>Gunneridae</taxon>
        <taxon>Pentapetalae</taxon>
        <taxon>rosids</taxon>
        <taxon>malvids</taxon>
        <taxon>Brassicales</taxon>
        <taxon>Brassicaceae</taxon>
        <taxon>Brassiceae</taxon>
        <taxon>Brassica</taxon>
    </lineage>
</organism>
<feature type="region of interest" description="Disordered" evidence="1">
    <location>
        <begin position="251"/>
        <end position="270"/>
    </location>
</feature>
<keyword evidence="4" id="KW-1185">Reference proteome</keyword>
<evidence type="ECO:0000313" key="4">
    <source>
        <dbReference type="Proteomes" id="UP000824890"/>
    </source>
</evidence>
<keyword evidence="2" id="KW-0812">Transmembrane</keyword>
<dbReference type="Proteomes" id="UP000824890">
    <property type="component" value="Unassembled WGS sequence"/>
</dbReference>
<feature type="transmembrane region" description="Helical" evidence="2">
    <location>
        <begin position="69"/>
        <end position="90"/>
    </location>
</feature>
<feature type="non-terminal residue" evidence="3">
    <location>
        <position position="1"/>
    </location>
</feature>
<evidence type="ECO:0000256" key="1">
    <source>
        <dbReference type="SAM" id="MobiDB-lite"/>
    </source>
</evidence>
<reference evidence="3 4" key="1">
    <citation type="submission" date="2021-05" db="EMBL/GenBank/DDBJ databases">
        <title>Genome Assembly of Synthetic Allotetraploid Brassica napus Reveals Homoeologous Exchanges between Subgenomes.</title>
        <authorList>
            <person name="Davis J.T."/>
        </authorList>
    </citation>
    <scope>NUCLEOTIDE SEQUENCE [LARGE SCALE GENOMIC DNA]</scope>
    <source>
        <strain evidence="4">cv. Da-Ae</strain>
        <tissue evidence="3">Seedling</tissue>
    </source>
</reference>
<evidence type="ECO:0000256" key="2">
    <source>
        <dbReference type="SAM" id="Phobius"/>
    </source>
</evidence>
<sequence length="270" mass="30610">TKTNLKGYVRWPTGSIEGILTYDWQRSRGLFSLLSPSLSGLSLSKTLETRSVCSGGRRRPLGSRRRPPSVFFLSLSPSCISVLFVFVLAAEVGLNLGVLRSRSGGLGSRSGSAKERPENLKLCRRSSSDLSAREVEVTEVKVEKLRKESETGSDFSNKMTALCLLNIQRQRMLHEEALGLEMKKVLSKHKRRCLFILRTTKVKTTSSRFCSSEIKFCSQDLLGISYTPVKSRRLEWSFRRRSNNRYGTQRCCWSSSGSQHQQTENFSEHW</sequence>
<comment type="caution">
    <text evidence="3">The sequence shown here is derived from an EMBL/GenBank/DDBJ whole genome shotgun (WGS) entry which is preliminary data.</text>
</comment>
<keyword evidence="2" id="KW-0472">Membrane</keyword>
<accession>A0ABQ7YCI1</accession>
<proteinExistence type="predicted"/>
<gene>
    <name evidence="3" type="ORF">HID58_083091</name>
</gene>
<evidence type="ECO:0000313" key="3">
    <source>
        <dbReference type="EMBL" id="KAH0865880.1"/>
    </source>
</evidence>
<keyword evidence="2" id="KW-1133">Transmembrane helix</keyword>
<protein>
    <submittedName>
        <fullName evidence="3">Uncharacterized protein</fullName>
    </submittedName>
</protein>